<keyword evidence="2" id="KW-1185">Reference proteome</keyword>
<name>L8GDW6_ACACF</name>
<evidence type="ECO:0000313" key="2">
    <source>
        <dbReference type="Proteomes" id="UP000011083"/>
    </source>
</evidence>
<sequence>MFGEILKTGWLSRKSKKSGGGEADIIRWTSPEHCALLVGYSPTAVFINDPHTGKRERYDRDLFIDRWLHLGTQAITFRAS</sequence>
<dbReference type="PANTHER" id="PTHR37806:SF1">
    <property type="entry name" value="PEPTIDASE C39-LIKE DOMAIN-CONTAINING PROTEIN"/>
    <property type="match status" value="1"/>
</dbReference>
<protein>
    <recommendedName>
        <fullName evidence="3">Peptidase C39-like domain-containing protein</fullName>
    </recommendedName>
</protein>
<dbReference type="PANTHER" id="PTHR37806">
    <property type="entry name" value="LMO0724 PROTEIN"/>
    <property type="match status" value="1"/>
</dbReference>
<dbReference type="OrthoDB" id="18308at2759"/>
<reference evidence="1 2" key="1">
    <citation type="journal article" date="2013" name="Genome Biol.">
        <title>Genome of Acanthamoeba castellanii highlights extensive lateral gene transfer and early evolution of tyrosine kinase signaling.</title>
        <authorList>
            <person name="Clarke M."/>
            <person name="Lohan A.J."/>
            <person name="Liu B."/>
            <person name="Lagkouvardos I."/>
            <person name="Roy S."/>
            <person name="Zafar N."/>
            <person name="Bertelli C."/>
            <person name="Schilde C."/>
            <person name="Kianianmomeni A."/>
            <person name="Burglin T.R."/>
            <person name="Frech C."/>
            <person name="Turcotte B."/>
            <person name="Kopec K.O."/>
            <person name="Synnott J.M."/>
            <person name="Choo C."/>
            <person name="Paponov I."/>
            <person name="Finkler A."/>
            <person name="Soon Heng Tan C."/>
            <person name="Hutchins A.P."/>
            <person name="Weinmeier T."/>
            <person name="Rattei T."/>
            <person name="Chu J.S."/>
            <person name="Gimenez G."/>
            <person name="Irimia M."/>
            <person name="Rigden D.J."/>
            <person name="Fitzpatrick D.A."/>
            <person name="Lorenzo-Morales J."/>
            <person name="Bateman A."/>
            <person name="Chiu C.H."/>
            <person name="Tang P."/>
            <person name="Hegemann P."/>
            <person name="Fromm H."/>
            <person name="Raoult D."/>
            <person name="Greub G."/>
            <person name="Miranda-Saavedra D."/>
            <person name="Chen N."/>
            <person name="Nash P."/>
            <person name="Ginger M.L."/>
            <person name="Horn M."/>
            <person name="Schaap P."/>
            <person name="Caler L."/>
            <person name="Loftus B."/>
        </authorList>
    </citation>
    <scope>NUCLEOTIDE SEQUENCE [LARGE SCALE GENOMIC DNA]</scope>
    <source>
        <strain evidence="1 2">Neff</strain>
    </source>
</reference>
<proteinExistence type="predicted"/>
<dbReference type="KEGG" id="acan:ACA1_145550"/>
<dbReference type="GeneID" id="14911334"/>
<evidence type="ECO:0000313" key="1">
    <source>
        <dbReference type="EMBL" id="ELR10913.1"/>
    </source>
</evidence>
<dbReference type="EMBL" id="KB008171">
    <property type="protein sequence ID" value="ELR10913.1"/>
    <property type="molecule type" value="Genomic_DNA"/>
</dbReference>
<evidence type="ECO:0008006" key="3">
    <source>
        <dbReference type="Google" id="ProtNLM"/>
    </source>
</evidence>
<gene>
    <name evidence="1" type="ORF">ACA1_145550</name>
</gene>
<dbReference type="RefSeq" id="XP_004332926.1">
    <property type="nucleotide sequence ID" value="XM_004332878.1"/>
</dbReference>
<organism evidence="1 2">
    <name type="scientific">Acanthamoeba castellanii (strain ATCC 30010 / Neff)</name>
    <dbReference type="NCBI Taxonomy" id="1257118"/>
    <lineage>
        <taxon>Eukaryota</taxon>
        <taxon>Amoebozoa</taxon>
        <taxon>Discosea</taxon>
        <taxon>Longamoebia</taxon>
        <taxon>Centramoebida</taxon>
        <taxon>Acanthamoebidae</taxon>
        <taxon>Acanthamoeba</taxon>
    </lineage>
</organism>
<dbReference type="VEuPathDB" id="AmoebaDB:ACA1_145550"/>
<accession>L8GDW6</accession>
<dbReference type="Proteomes" id="UP000011083">
    <property type="component" value="Unassembled WGS sequence"/>
</dbReference>
<dbReference type="Gene3D" id="3.90.70.10">
    <property type="entry name" value="Cysteine proteinases"/>
    <property type="match status" value="1"/>
</dbReference>
<dbReference type="AlphaFoldDB" id="L8GDW6"/>